<accession>A0A3Q3R494</accession>
<sequence length="128" mass="14083">MILKYGVSQLPALFRVLHISFHRYIYCCLAINGGEIHIINGVTVRCAVHLRHNTGSRSCACSQTVLSFYYSEKLTEYLELRGTATLPLSGASGLATSPYPASAPCFSSILFLMISLTRLHSSKVVDKQ</sequence>
<dbReference type="Ensembl" id="ENSMALT00000026752.1">
    <property type="protein sequence ID" value="ENSMALP00000026271.1"/>
    <property type="gene ID" value="ENSMALG00000018240.1"/>
</dbReference>
<proteinExistence type="predicted"/>
<reference evidence="1" key="2">
    <citation type="submission" date="2025-09" db="UniProtKB">
        <authorList>
            <consortium name="Ensembl"/>
        </authorList>
    </citation>
    <scope>IDENTIFICATION</scope>
</reference>
<dbReference type="AlphaFoldDB" id="A0A3Q3R494"/>
<organism evidence="1 2">
    <name type="scientific">Monopterus albus</name>
    <name type="common">Swamp eel</name>
    <dbReference type="NCBI Taxonomy" id="43700"/>
    <lineage>
        <taxon>Eukaryota</taxon>
        <taxon>Metazoa</taxon>
        <taxon>Chordata</taxon>
        <taxon>Craniata</taxon>
        <taxon>Vertebrata</taxon>
        <taxon>Euteleostomi</taxon>
        <taxon>Actinopterygii</taxon>
        <taxon>Neopterygii</taxon>
        <taxon>Teleostei</taxon>
        <taxon>Neoteleostei</taxon>
        <taxon>Acanthomorphata</taxon>
        <taxon>Anabantaria</taxon>
        <taxon>Synbranchiformes</taxon>
        <taxon>Synbranchidae</taxon>
        <taxon>Monopterus</taxon>
    </lineage>
</organism>
<evidence type="ECO:0000313" key="2">
    <source>
        <dbReference type="Proteomes" id="UP000261600"/>
    </source>
</evidence>
<reference evidence="1" key="1">
    <citation type="submission" date="2025-08" db="UniProtKB">
        <authorList>
            <consortium name="Ensembl"/>
        </authorList>
    </citation>
    <scope>IDENTIFICATION</scope>
</reference>
<protein>
    <submittedName>
        <fullName evidence="1">Uncharacterized protein</fullName>
    </submittedName>
</protein>
<dbReference type="Proteomes" id="UP000261600">
    <property type="component" value="Unplaced"/>
</dbReference>
<name>A0A3Q3R494_MONAL</name>
<keyword evidence="2" id="KW-1185">Reference proteome</keyword>
<evidence type="ECO:0000313" key="1">
    <source>
        <dbReference type="Ensembl" id="ENSMALP00000026271.1"/>
    </source>
</evidence>